<keyword evidence="3" id="KW-1185">Reference proteome</keyword>
<reference evidence="2 3" key="1">
    <citation type="submission" date="2022-03" db="EMBL/GenBank/DDBJ databases">
        <title>Complete genome of Streptomyces rimosus ssp. rimosus R7 (=ATCC 10970).</title>
        <authorList>
            <person name="Beganovic S."/>
            <person name="Ruckert C."/>
            <person name="Busche T."/>
            <person name="Kalinowski J."/>
            <person name="Wittmann C."/>
        </authorList>
    </citation>
    <scope>NUCLEOTIDE SEQUENCE [LARGE SCALE GENOMIC DNA]</scope>
    <source>
        <strain evidence="2 3">R7</strain>
    </source>
</reference>
<feature type="region of interest" description="Disordered" evidence="1">
    <location>
        <begin position="1"/>
        <end position="49"/>
    </location>
</feature>
<dbReference type="Proteomes" id="UP000829494">
    <property type="component" value="Chromosome"/>
</dbReference>
<feature type="compositionally biased region" description="Gly residues" evidence="1">
    <location>
        <begin position="1"/>
        <end position="21"/>
    </location>
</feature>
<feature type="compositionally biased region" description="Polar residues" evidence="1">
    <location>
        <begin position="29"/>
        <end position="42"/>
    </location>
</feature>
<accession>A0ABY3Z4X4</accession>
<evidence type="ECO:0000313" key="2">
    <source>
        <dbReference type="EMBL" id="UNZ05375.1"/>
    </source>
</evidence>
<organism evidence="2 3">
    <name type="scientific">Streptomyces rimosus subsp. rimosus</name>
    <dbReference type="NCBI Taxonomy" id="132474"/>
    <lineage>
        <taxon>Bacteria</taxon>
        <taxon>Bacillati</taxon>
        <taxon>Actinomycetota</taxon>
        <taxon>Actinomycetes</taxon>
        <taxon>Kitasatosporales</taxon>
        <taxon>Streptomycetaceae</taxon>
        <taxon>Streptomyces</taxon>
    </lineage>
</organism>
<evidence type="ECO:0000313" key="3">
    <source>
        <dbReference type="Proteomes" id="UP000829494"/>
    </source>
</evidence>
<gene>
    <name evidence="2" type="ORF">SRIMR7_24770</name>
</gene>
<sequence>MRGRKPPGGGVDYVQSGGGTAGARRVPPRTTSNDTKAGSTAADTAGRQR</sequence>
<evidence type="ECO:0000256" key="1">
    <source>
        <dbReference type="SAM" id="MobiDB-lite"/>
    </source>
</evidence>
<protein>
    <submittedName>
        <fullName evidence="2">Uncharacterized protein</fullName>
    </submittedName>
</protein>
<dbReference type="EMBL" id="CP094298">
    <property type="protein sequence ID" value="UNZ05375.1"/>
    <property type="molecule type" value="Genomic_DNA"/>
</dbReference>
<proteinExistence type="predicted"/>
<name>A0ABY3Z4X4_STRRM</name>